<dbReference type="HAMAP" id="MF_00910">
    <property type="entry name" value="FtsL"/>
    <property type="match status" value="1"/>
</dbReference>
<dbReference type="PANTHER" id="PTHR37479">
    <property type="entry name" value="CELL DIVISION PROTEIN FTSL"/>
    <property type="match status" value="1"/>
</dbReference>
<dbReference type="AlphaFoldDB" id="A0A5E4XGW6"/>
<organism evidence="10 11">
    <name type="scientific">Pandoraea pneumonica</name>
    <dbReference type="NCBI Taxonomy" id="2508299"/>
    <lineage>
        <taxon>Bacteria</taxon>
        <taxon>Pseudomonadati</taxon>
        <taxon>Pseudomonadota</taxon>
        <taxon>Betaproteobacteria</taxon>
        <taxon>Burkholderiales</taxon>
        <taxon>Burkholderiaceae</taxon>
        <taxon>Pandoraea</taxon>
    </lineage>
</organism>
<dbReference type="Pfam" id="PF04999">
    <property type="entry name" value="FtsL"/>
    <property type="match status" value="1"/>
</dbReference>
<comment type="function">
    <text evidence="8">Essential cell division protein. May link together the upstream cell division proteins, which are predominantly cytoplasmic, with the downstream cell division proteins, which are predominantly periplasmic.</text>
</comment>
<evidence type="ECO:0000256" key="6">
    <source>
        <dbReference type="ARBA" id="ARBA00023136"/>
    </source>
</evidence>
<comment type="subunit">
    <text evidence="8">Part of a complex composed of FtsB, FtsL and FtsQ.</text>
</comment>
<protein>
    <recommendedName>
        <fullName evidence="8 9">Cell division protein FtsL</fullName>
    </recommendedName>
</protein>
<keyword evidence="3 8" id="KW-0132">Cell division</keyword>
<dbReference type="GO" id="GO:0043093">
    <property type="term" value="P:FtsZ-dependent cytokinesis"/>
    <property type="evidence" value="ECO:0007669"/>
    <property type="project" value="UniProtKB-UniRule"/>
</dbReference>
<comment type="subcellular location">
    <subcellularLocation>
        <location evidence="8">Cell inner membrane</location>
        <topology evidence="8">Single-pass type II membrane protein</topology>
    </subcellularLocation>
    <subcellularLocation>
        <location evidence="1">Cell membrane</location>
        <topology evidence="1">Single-pass type II membrane protein</topology>
    </subcellularLocation>
    <text evidence="8">Localizes to the division septum where it forms a ring structure.</text>
</comment>
<evidence type="ECO:0000256" key="2">
    <source>
        <dbReference type="ARBA" id="ARBA00022475"/>
    </source>
</evidence>
<dbReference type="RefSeq" id="WP_150681064.1">
    <property type="nucleotide sequence ID" value="NZ_CABPSK010000003.1"/>
</dbReference>
<comment type="similarity">
    <text evidence="8">Belongs to the FtsL family.</text>
</comment>
<dbReference type="PROSITE" id="PS51257">
    <property type="entry name" value="PROKAR_LIPOPROTEIN"/>
    <property type="match status" value="1"/>
</dbReference>
<evidence type="ECO:0000256" key="8">
    <source>
        <dbReference type="HAMAP-Rule" id="MF_00910"/>
    </source>
</evidence>
<dbReference type="GO" id="GO:0032153">
    <property type="term" value="C:cell division site"/>
    <property type="evidence" value="ECO:0007669"/>
    <property type="project" value="UniProtKB-UniRule"/>
</dbReference>
<keyword evidence="2 8" id="KW-1003">Cell membrane</keyword>
<dbReference type="InterPro" id="IPR011922">
    <property type="entry name" value="Cell_div_FtsL"/>
</dbReference>
<evidence type="ECO:0000313" key="10">
    <source>
        <dbReference type="EMBL" id="VVE35425.1"/>
    </source>
</evidence>
<keyword evidence="5 8" id="KW-1133">Transmembrane helix</keyword>
<evidence type="ECO:0000256" key="5">
    <source>
        <dbReference type="ARBA" id="ARBA00022989"/>
    </source>
</evidence>
<dbReference type="OrthoDB" id="9153760at2"/>
<dbReference type="Proteomes" id="UP000366945">
    <property type="component" value="Unassembled WGS sequence"/>
</dbReference>
<dbReference type="GO" id="GO:0005886">
    <property type="term" value="C:plasma membrane"/>
    <property type="evidence" value="ECO:0007669"/>
    <property type="project" value="UniProtKB-SubCell"/>
</dbReference>
<gene>
    <name evidence="8" type="primary">ftsL</name>
    <name evidence="10" type="ORF">PPN31114_03885</name>
</gene>
<evidence type="ECO:0000256" key="1">
    <source>
        <dbReference type="ARBA" id="ARBA00004401"/>
    </source>
</evidence>
<keyword evidence="8" id="KW-0997">Cell inner membrane</keyword>
<name>A0A5E4XGW6_9BURK</name>
<dbReference type="GeneID" id="300405884"/>
<dbReference type="NCBIfam" id="TIGR02209">
    <property type="entry name" value="ftsL_broad"/>
    <property type="match status" value="1"/>
</dbReference>
<evidence type="ECO:0000313" key="11">
    <source>
        <dbReference type="Proteomes" id="UP000366945"/>
    </source>
</evidence>
<evidence type="ECO:0000256" key="3">
    <source>
        <dbReference type="ARBA" id="ARBA00022618"/>
    </source>
</evidence>
<evidence type="ECO:0000256" key="9">
    <source>
        <dbReference type="NCBIfam" id="TIGR02209"/>
    </source>
</evidence>
<proteinExistence type="inferred from homology"/>
<evidence type="ECO:0000256" key="7">
    <source>
        <dbReference type="ARBA" id="ARBA00023306"/>
    </source>
</evidence>
<dbReference type="EMBL" id="CABPSK010000003">
    <property type="protein sequence ID" value="VVE35425.1"/>
    <property type="molecule type" value="Genomic_DNA"/>
</dbReference>
<evidence type="ECO:0000256" key="4">
    <source>
        <dbReference type="ARBA" id="ARBA00022692"/>
    </source>
</evidence>
<reference evidence="10 11" key="1">
    <citation type="submission" date="2019-08" db="EMBL/GenBank/DDBJ databases">
        <authorList>
            <person name="Peeters C."/>
        </authorList>
    </citation>
    <scope>NUCLEOTIDE SEQUENCE [LARGE SCALE GENOMIC DNA]</scope>
    <source>
        <strain evidence="10 11">LMG 31114</strain>
    </source>
</reference>
<keyword evidence="4 8" id="KW-0812">Transmembrane</keyword>
<accession>A0A5E4XGW6</accession>
<keyword evidence="11" id="KW-1185">Reference proteome</keyword>
<keyword evidence="6 8" id="KW-0472">Membrane</keyword>
<keyword evidence="7 8" id="KW-0131">Cell cycle</keyword>
<sequence>MSRLNILLLALLIGCALSLINAQYRARGTFVELNREQALEHQLLQDWDRLQYEQSAQSKSARIENVARSDLKMQAVSPGRTQYLSAPAGGTGAMVDVPVPTASAASAPPASGGKR</sequence>
<dbReference type="PANTHER" id="PTHR37479:SF1">
    <property type="entry name" value="CELL DIVISION PROTEIN FTSL"/>
    <property type="match status" value="1"/>
</dbReference>